<organism evidence="5 6">
    <name type="scientific">Candida tropicalis (strain ATCC MYA-3404 / T1)</name>
    <name type="common">Yeast</name>
    <dbReference type="NCBI Taxonomy" id="294747"/>
    <lineage>
        <taxon>Eukaryota</taxon>
        <taxon>Fungi</taxon>
        <taxon>Dikarya</taxon>
        <taxon>Ascomycota</taxon>
        <taxon>Saccharomycotina</taxon>
        <taxon>Pichiomycetes</taxon>
        <taxon>Debaryomycetaceae</taxon>
        <taxon>Candida/Lodderomyces clade</taxon>
        <taxon>Candida</taxon>
    </lineage>
</organism>
<protein>
    <recommendedName>
        <fullName evidence="1">Vacuolar protein sorting-associated protein 17</fullName>
    </recommendedName>
</protein>
<dbReference type="InterPro" id="IPR001683">
    <property type="entry name" value="PX_dom"/>
</dbReference>
<evidence type="ECO:0000256" key="2">
    <source>
        <dbReference type="SAM" id="MobiDB-lite"/>
    </source>
</evidence>
<dbReference type="GO" id="GO:0032266">
    <property type="term" value="F:phosphatidylinositol-3-phosphate binding"/>
    <property type="evidence" value="ECO:0007669"/>
    <property type="project" value="EnsemblFungi"/>
</dbReference>
<reference evidence="5 6" key="1">
    <citation type="journal article" date="2009" name="Nature">
        <title>Evolution of pathogenicity and sexual reproduction in eight Candida genomes.</title>
        <authorList>
            <person name="Butler G."/>
            <person name="Rasmussen M.D."/>
            <person name="Lin M.F."/>
            <person name="Santos M.A."/>
            <person name="Sakthikumar S."/>
            <person name="Munro C.A."/>
            <person name="Rheinbay E."/>
            <person name="Grabherr M."/>
            <person name="Forche A."/>
            <person name="Reedy J.L."/>
            <person name="Agrafioti I."/>
            <person name="Arnaud M.B."/>
            <person name="Bates S."/>
            <person name="Brown A.J."/>
            <person name="Brunke S."/>
            <person name="Costanzo M.C."/>
            <person name="Fitzpatrick D.A."/>
            <person name="de Groot P.W."/>
            <person name="Harris D."/>
            <person name="Hoyer L.L."/>
            <person name="Hube B."/>
            <person name="Klis F.M."/>
            <person name="Kodira C."/>
            <person name="Lennard N."/>
            <person name="Logue M.E."/>
            <person name="Martin R."/>
            <person name="Neiman A.M."/>
            <person name="Nikolaou E."/>
            <person name="Quail M.A."/>
            <person name="Quinn J."/>
            <person name="Santos M.C."/>
            <person name="Schmitzberger F.F."/>
            <person name="Sherlock G."/>
            <person name="Shah P."/>
            <person name="Silverstein K.A."/>
            <person name="Skrzypek M.S."/>
            <person name="Soll D."/>
            <person name="Staggs R."/>
            <person name="Stansfield I."/>
            <person name="Stumpf M.P."/>
            <person name="Sudbery P.E."/>
            <person name="Srikantha T."/>
            <person name="Zeng Q."/>
            <person name="Berman J."/>
            <person name="Berriman M."/>
            <person name="Heitman J."/>
            <person name="Gow N.A."/>
            <person name="Lorenz M.C."/>
            <person name="Birren B.W."/>
            <person name="Kellis M."/>
            <person name="Cuomo C.A."/>
        </authorList>
    </citation>
    <scope>NUCLEOTIDE SEQUENCE [LARGE SCALE GENOMIC DNA]</scope>
    <source>
        <strain evidence="6">ATCC MYA-3404 / T1</strain>
    </source>
</reference>
<dbReference type="EMBL" id="GG692400">
    <property type="protein sequence ID" value="EER31669.1"/>
    <property type="molecule type" value="Genomic_DNA"/>
</dbReference>
<dbReference type="eggNOG" id="KOG2273">
    <property type="taxonomic scope" value="Eukaryota"/>
</dbReference>
<feature type="region of interest" description="Disordered" evidence="2">
    <location>
        <begin position="1"/>
        <end position="67"/>
    </location>
</feature>
<dbReference type="Pfam" id="PF09325">
    <property type="entry name" value="Vps5"/>
    <property type="match status" value="1"/>
</dbReference>
<dbReference type="CDD" id="cd06891">
    <property type="entry name" value="PX_Vps17p"/>
    <property type="match status" value="1"/>
</dbReference>
<evidence type="ECO:0000259" key="4">
    <source>
        <dbReference type="Pfam" id="PF09325"/>
    </source>
</evidence>
<dbReference type="Gene3D" id="3.30.1520.10">
    <property type="entry name" value="Phox-like domain"/>
    <property type="match status" value="1"/>
</dbReference>
<dbReference type="Proteomes" id="UP000002037">
    <property type="component" value="Unassembled WGS sequence"/>
</dbReference>
<dbReference type="InterPro" id="IPR015404">
    <property type="entry name" value="Vps5_C"/>
</dbReference>
<dbReference type="InterPro" id="IPR036871">
    <property type="entry name" value="PX_dom_sf"/>
</dbReference>
<keyword evidence="1" id="KW-0813">Transport</keyword>
<dbReference type="PANTHER" id="PTHR47433:SF1">
    <property type="entry name" value="VACUOLAR PROTEIN SORTING-ASSOCIATED PROTEIN 17"/>
    <property type="match status" value="1"/>
</dbReference>
<dbReference type="HOGENOM" id="CLU_028982_1_0_1"/>
<feature type="compositionally biased region" description="Polar residues" evidence="2">
    <location>
        <begin position="471"/>
        <end position="487"/>
    </location>
</feature>
<proteinExistence type="inferred from homology"/>
<dbReference type="Pfam" id="PF00787">
    <property type="entry name" value="PX"/>
    <property type="match status" value="1"/>
</dbReference>
<dbReference type="GO" id="GO:0140318">
    <property type="term" value="F:protein transporter activity"/>
    <property type="evidence" value="ECO:0007669"/>
    <property type="project" value="EnsemblFungi"/>
</dbReference>
<comment type="function">
    <text evidence="1">Component of the membrane-associated retromer complex which is essential in endosome-to-Golgi retrograde transport.</text>
</comment>
<dbReference type="GO" id="GO:0006886">
    <property type="term" value="P:intracellular protein transport"/>
    <property type="evidence" value="ECO:0007669"/>
    <property type="project" value="TreeGrafter"/>
</dbReference>
<sequence>MSSIGYPDDFENNNPFAEPTIPDHNNEAATSVTNENDDQSTFPPQSTHDVINTQEQQQENDDEPSPNLLNEEELKKLLPERFTNKYSLSIQLIEIERNKPGNPILKMNVEVKGLPRFRQSVYKEVRRTYNEIVKFNKYLTISNLEVFVPVLPSPHTSFPTGGEDERKQLQIVWQEWLDRITSNPILIRDEEFIYFVESDFGYSVINSNRKSSVASGFVRKTLKQLAVPYDPYEELASFRPVIKDAYLICQRLYKALDRNSKTEKQLSIHIFDMANKLQVLSEFETTHPGMKNMWEKFGKVTQKQSDLTLVDSINEMATLGDGVQTLIDDFYEIKEALTNRHLIMRELIQAESNAASKHTNANRIKSKSSLDPIKVDEALRSLEYATKVYESLNLQVKRISGEMLFERKEVLEYTEKKFQRLMKSYTLHKVDHHRKILKNLESIRLDVRSVDEKGGLSRLNRDNLSNLKHNLTQSQSAQGDSWSSRTFRSLEKEDEENEHRKQDESVLQTDTVDPKNAASLLGVATF</sequence>
<dbReference type="VEuPathDB" id="FungiDB:CTRG_04452"/>
<dbReference type="KEGG" id="ctp:CTRG_04452"/>
<evidence type="ECO:0000313" key="5">
    <source>
        <dbReference type="EMBL" id="EER31669.1"/>
    </source>
</evidence>
<keyword evidence="6" id="KW-1185">Reference proteome</keyword>
<dbReference type="GO" id="GO:0042147">
    <property type="term" value="P:retrograde transport, endosome to Golgi"/>
    <property type="evidence" value="ECO:0007669"/>
    <property type="project" value="EnsemblFungi"/>
</dbReference>
<feature type="compositionally biased region" description="Polar residues" evidence="2">
    <location>
        <begin position="27"/>
        <end position="53"/>
    </location>
</feature>
<dbReference type="InterPro" id="IPR014461">
    <property type="entry name" value="Retromer_complex_Vps17"/>
</dbReference>
<keyword evidence="1" id="KW-0653">Protein transport</keyword>
<dbReference type="InterPro" id="IPR053055">
    <property type="entry name" value="VPS17"/>
</dbReference>
<dbReference type="Gene3D" id="1.20.1270.60">
    <property type="entry name" value="Arfaptin homology (AH) domain/BAR domain"/>
    <property type="match status" value="1"/>
</dbReference>
<dbReference type="OrthoDB" id="9976382at2759"/>
<dbReference type="InterPro" id="IPR037907">
    <property type="entry name" value="Vps17_PX"/>
</dbReference>
<name>C5MEF9_CANTT</name>
<gene>
    <name evidence="5" type="ORF">CTRG_04452</name>
</gene>
<dbReference type="PIRSF" id="PIRSF011791">
    <property type="entry name" value="Vps17"/>
    <property type="match status" value="1"/>
</dbReference>
<dbReference type="AlphaFoldDB" id="C5MEF9"/>
<dbReference type="GeneID" id="8298685"/>
<feature type="region of interest" description="Disordered" evidence="2">
    <location>
        <begin position="471"/>
        <end position="506"/>
    </location>
</feature>
<comment type="subunit">
    <text evidence="1">Component of the retromer complex.</text>
</comment>
<dbReference type="InterPro" id="IPR027267">
    <property type="entry name" value="AH/BAR_dom_sf"/>
</dbReference>
<dbReference type="GO" id="GO:0005829">
    <property type="term" value="C:cytosol"/>
    <property type="evidence" value="ECO:0007669"/>
    <property type="project" value="GOC"/>
</dbReference>
<accession>C5MEF9</accession>
<evidence type="ECO:0000259" key="3">
    <source>
        <dbReference type="Pfam" id="PF00787"/>
    </source>
</evidence>
<dbReference type="PANTHER" id="PTHR47433">
    <property type="entry name" value="VACUOLAR PROTEIN SORTING-ASSOCIATED PROTEIN 17"/>
    <property type="match status" value="1"/>
</dbReference>
<dbReference type="STRING" id="294747.C5MEF9"/>
<evidence type="ECO:0000313" key="6">
    <source>
        <dbReference type="Proteomes" id="UP000002037"/>
    </source>
</evidence>
<dbReference type="SUPFAM" id="SSF64268">
    <property type="entry name" value="PX domain"/>
    <property type="match status" value="1"/>
</dbReference>
<comment type="similarity">
    <text evidence="1">Belongs to the VPS17 family.</text>
</comment>
<evidence type="ECO:0000256" key="1">
    <source>
        <dbReference type="PIRNR" id="PIRNR011791"/>
    </source>
</evidence>
<feature type="domain" description="PX" evidence="3">
    <location>
        <begin position="118"/>
        <end position="199"/>
    </location>
</feature>
<dbReference type="GO" id="GO:0005768">
    <property type="term" value="C:endosome"/>
    <property type="evidence" value="ECO:0007669"/>
    <property type="project" value="EnsemblFungi"/>
</dbReference>
<dbReference type="RefSeq" id="XP_002550154.1">
    <property type="nucleotide sequence ID" value="XM_002550108.1"/>
</dbReference>
<feature type="domain" description="Sorting nexin/Vps5-like C-terminal" evidence="4">
    <location>
        <begin position="250"/>
        <end position="441"/>
    </location>
</feature>
<dbReference type="GO" id="GO:0030905">
    <property type="term" value="C:retromer, tubulation complex"/>
    <property type="evidence" value="ECO:0007669"/>
    <property type="project" value="EnsemblFungi"/>
</dbReference>